<protein>
    <submittedName>
        <fullName evidence="2">LRA-5</fullName>
    </submittedName>
</protein>
<dbReference type="SUPFAM" id="SSF56601">
    <property type="entry name" value="beta-lactamase/transpeptidase-like"/>
    <property type="match status" value="1"/>
</dbReference>
<accession>B5L5W7</accession>
<evidence type="ECO:0007829" key="3">
    <source>
        <dbReference type="PDB" id="8EO5"/>
    </source>
</evidence>
<dbReference type="NCBIfam" id="NF033103">
    <property type="entry name" value="bla_class_A"/>
    <property type="match status" value="1"/>
</dbReference>
<dbReference type="PANTHER" id="PTHR35333:SF3">
    <property type="entry name" value="BETA-LACTAMASE-TYPE TRANSPEPTIDASE FOLD CONTAINING PROTEIN"/>
    <property type="match status" value="1"/>
</dbReference>
<dbReference type="PDB" id="8EO6">
    <property type="method" value="X-ray"/>
    <property type="resolution" value="2.35 A"/>
    <property type="chains" value="A/B=37-326"/>
</dbReference>
<dbReference type="EMBL" id="EU408358">
    <property type="protein sequence ID" value="ACH59002.1"/>
    <property type="molecule type" value="Genomic_DNA"/>
</dbReference>
<reference evidence="2" key="1">
    <citation type="journal article" date="2009" name="ISME J.">
        <title>Functional metagenomics reveals diverse beta-lactamases in a remote Alaskan soil.</title>
        <authorList>
            <person name="Allen H.K."/>
            <person name="Moe L.A."/>
            <person name="Rodbumrer J."/>
            <person name="Gaarder A."/>
            <person name="Handelsman J."/>
        </authorList>
    </citation>
    <scope>NUCLEOTIDE SEQUENCE</scope>
</reference>
<evidence type="ECO:0000259" key="1">
    <source>
        <dbReference type="Pfam" id="PF13354"/>
    </source>
</evidence>
<dbReference type="AlphaFoldDB" id="B5L5W7"/>
<sequence>MKTIFGKRRQSAVVLITLIAILLASGQPYQSSQVRGAACLPDIIFDEPSQGPEKNEAISMLTERLSSIINAAGGDIGIAVIHVETGHTTAIQGTTQLPLYSVFKLPLAIAVLKEIEENRLQLDRKVRVTPADVAPGWTANAAMWRRPIDRTVAQLIEVSIIRSDNTSSDKLLQLVGGPAAVTHRMRALGFPNIEIVSTVREFSENRTRPNTGSAEDLARLLVQLQKGELLQPQHSALLLGFMHRATTGTERLRGSLPVGTPVADKTGTGDAGVVTNDVGIITLPKGQGHLAIAVLISGSKLSPAAQEKLIAEIARAAYDAHVSRAE</sequence>
<dbReference type="PDB" id="8EO7">
    <property type="method" value="X-ray"/>
    <property type="resolution" value="2.15 A"/>
    <property type="chains" value="A/B=37-326"/>
</dbReference>
<organism evidence="2">
    <name type="scientific">uncultured bacterium BLR5</name>
    <dbReference type="NCBI Taxonomy" id="506522"/>
    <lineage>
        <taxon>Bacteria</taxon>
        <taxon>environmental samples</taxon>
    </lineage>
</organism>
<dbReference type="InterPro" id="IPR045155">
    <property type="entry name" value="Beta-lactam_cat"/>
</dbReference>
<dbReference type="InterPro" id="IPR000871">
    <property type="entry name" value="Beta-lactam_class-A"/>
</dbReference>
<gene>
    <name evidence="2" type="primary">blaLRA-5</name>
    <name evidence="2" type="ORF">AKSOIL_0013</name>
</gene>
<dbReference type="PDB" id="8EO5">
    <property type="method" value="X-ray"/>
    <property type="resolution" value="1.80 A"/>
    <property type="chains" value="A/B=37-326"/>
</dbReference>
<dbReference type="PANTHER" id="PTHR35333">
    <property type="entry name" value="BETA-LACTAMASE"/>
    <property type="match status" value="1"/>
</dbReference>
<proteinExistence type="evidence at protein level"/>
<dbReference type="PRINTS" id="PR00118">
    <property type="entry name" value="BLACTAMASEA"/>
</dbReference>
<dbReference type="Pfam" id="PF13354">
    <property type="entry name" value="Beta-lactamase2"/>
    <property type="match status" value="1"/>
</dbReference>
<dbReference type="CARD" id="ARO:3002483">
    <property type="molecule name" value="LRA-5"/>
    <property type="mechanism identifier" value="ARO:0001004"/>
    <property type="mechanism name" value="antibiotic inactivation"/>
</dbReference>
<dbReference type="Gene3D" id="3.40.710.10">
    <property type="entry name" value="DD-peptidase/beta-lactamase superfamily"/>
    <property type="match status" value="1"/>
</dbReference>
<dbReference type="RefSeq" id="WP_063842268.1">
    <property type="nucleotide sequence ID" value="NG_047485.1"/>
</dbReference>
<dbReference type="SMR" id="B5L5W7"/>
<dbReference type="GO" id="GO:0008800">
    <property type="term" value="F:beta-lactamase activity"/>
    <property type="evidence" value="ECO:0007669"/>
    <property type="project" value="InterPro"/>
</dbReference>
<reference evidence="3 4" key="2">
    <citation type="submission" date="2022-10" db="PDB data bank">
        <title>Playing beta-Lactamase Evolution: Metagenomic Class A beta-Lactamase LRA-5 is an Inactive Enzyme Capable of Rendering an Active beta-Lactamase by Introduction of Y69Q and V166E Substitutions.</title>
        <authorList>
            <person name="D'Amico Gonzalez G."/>
            <person name="Handelsman J."/>
            <person name="Centron D."/>
            <person name="Gutkind G."/>
            <person name="Klinke S."/>
            <person name="Power P."/>
        </authorList>
    </citation>
    <scope>X-RAY CRYSTALLOGRAPHY (1.80 ANGSTROMS) OF 37-326</scope>
</reference>
<evidence type="ECO:0007829" key="4">
    <source>
        <dbReference type="PDB" id="8EO6"/>
    </source>
</evidence>
<keyword evidence="3 4" id="KW-0002">3D-structure</keyword>
<dbReference type="GO" id="GO:0046677">
    <property type="term" value="P:response to antibiotic"/>
    <property type="evidence" value="ECO:0007669"/>
    <property type="project" value="InterPro"/>
</dbReference>
<dbReference type="GO" id="GO:0030655">
    <property type="term" value="P:beta-lactam antibiotic catabolic process"/>
    <property type="evidence" value="ECO:0007669"/>
    <property type="project" value="InterPro"/>
</dbReference>
<name>B5L5W7_9BACT</name>
<evidence type="ECO:0000313" key="2">
    <source>
        <dbReference type="EMBL" id="ACH59002.1"/>
    </source>
</evidence>
<dbReference type="InterPro" id="IPR012338">
    <property type="entry name" value="Beta-lactam/transpept-like"/>
</dbReference>
<feature type="domain" description="Beta-lactamase class A catalytic" evidence="1">
    <location>
        <begin position="77"/>
        <end position="295"/>
    </location>
</feature>